<evidence type="ECO:0000256" key="1">
    <source>
        <dbReference type="SAM" id="MobiDB-lite"/>
    </source>
</evidence>
<feature type="compositionally biased region" description="Polar residues" evidence="1">
    <location>
        <begin position="122"/>
        <end position="141"/>
    </location>
</feature>
<keyword evidence="2" id="KW-0472">Membrane</keyword>
<sequence length="255" mass="27755">MASRNSDSANPSSKTTRNTQSRRLNDGVRQRVVGALVLVALAVIFLPSLLDREGARYIDITSQIPEPPDIQPIAIAEPEPVVDVAPAPPVNEVFQPEFKEQFGPAPDPDAPLAAAESDNLEPVTSGSDSKPSEATTRVQTETAEEPTSLPKPDAQQKAKKAEVSTAKETRLDAAGLPEGWVVQVAAYSKEASADRMRDKLLDAGFRAYTRAVETPKGRFVRVFVGPKLERADAESEKRRLDQLLKTETLVLRYKA</sequence>
<proteinExistence type="predicted"/>
<dbReference type="PANTHER" id="PTHR38687:SF1">
    <property type="entry name" value="CELL DIVISION PROTEIN DEDD"/>
    <property type="match status" value="1"/>
</dbReference>
<evidence type="ECO:0000256" key="2">
    <source>
        <dbReference type="SAM" id="Phobius"/>
    </source>
</evidence>
<dbReference type="InterPro" id="IPR036680">
    <property type="entry name" value="SPOR-like_sf"/>
</dbReference>
<feature type="compositionally biased region" description="Basic and acidic residues" evidence="1">
    <location>
        <begin position="154"/>
        <end position="167"/>
    </location>
</feature>
<dbReference type="InterPro" id="IPR007730">
    <property type="entry name" value="SPOR-like_dom"/>
</dbReference>
<dbReference type="PANTHER" id="PTHR38687">
    <property type="entry name" value="CELL DIVISION PROTEIN DEDD-RELATED"/>
    <property type="match status" value="1"/>
</dbReference>
<dbReference type="EMBL" id="JBHTLR010000007">
    <property type="protein sequence ID" value="MFD1216114.1"/>
    <property type="molecule type" value="Genomic_DNA"/>
</dbReference>
<dbReference type="Gene3D" id="3.30.70.1070">
    <property type="entry name" value="Sporulation related repeat"/>
    <property type="match status" value="1"/>
</dbReference>
<feature type="region of interest" description="Disordered" evidence="1">
    <location>
        <begin position="99"/>
        <end position="167"/>
    </location>
</feature>
<evidence type="ECO:0000313" key="4">
    <source>
        <dbReference type="EMBL" id="MFD1216114.1"/>
    </source>
</evidence>
<accession>A0ABW3U6W7</accession>
<comment type="caution">
    <text evidence="4">The sequence shown here is derived from an EMBL/GenBank/DDBJ whole genome shotgun (WGS) entry which is preliminary data.</text>
</comment>
<keyword evidence="5" id="KW-1185">Reference proteome</keyword>
<evidence type="ECO:0000313" key="5">
    <source>
        <dbReference type="Proteomes" id="UP001597264"/>
    </source>
</evidence>
<protein>
    <submittedName>
        <fullName evidence="4">SPOR domain-containing protein</fullName>
    </submittedName>
</protein>
<reference evidence="5" key="1">
    <citation type="journal article" date="2019" name="Int. J. Syst. Evol. Microbiol.">
        <title>The Global Catalogue of Microorganisms (GCM) 10K type strain sequencing project: providing services to taxonomists for standard genome sequencing and annotation.</title>
        <authorList>
            <consortium name="The Broad Institute Genomics Platform"/>
            <consortium name="The Broad Institute Genome Sequencing Center for Infectious Disease"/>
            <person name="Wu L."/>
            <person name="Ma J."/>
        </authorList>
    </citation>
    <scope>NUCLEOTIDE SEQUENCE [LARGE SCALE GENOMIC DNA]</scope>
    <source>
        <strain evidence="5">CCUG 54356</strain>
    </source>
</reference>
<feature type="transmembrane region" description="Helical" evidence="2">
    <location>
        <begin position="32"/>
        <end position="50"/>
    </location>
</feature>
<dbReference type="RefSeq" id="WP_230438225.1">
    <property type="nucleotide sequence ID" value="NZ_CP087715.1"/>
</dbReference>
<feature type="compositionally biased region" description="Polar residues" evidence="1">
    <location>
        <begin position="1"/>
        <end position="22"/>
    </location>
</feature>
<dbReference type="SUPFAM" id="SSF110997">
    <property type="entry name" value="Sporulation related repeat"/>
    <property type="match status" value="1"/>
</dbReference>
<evidence type="ECO:0000259" key="3">
    <source>
        <dbReference type="PROSITE" id="PS51724"/>
    </source>
</evidence>
<organism evidence="4 5">
    <name type="scientific">Microbulbifer celer</name>
    <dbReference type="NCBI Taxonomy" id="435905"/>
    <lineage>
        <taxon>Bacteria</taxon>
        <taxon>Pseudomonadati</taxon>
        <taxon>Pseudomonadota</taxon>
        <taxon>Gammaproteobacteria</taxon>
        <taxon>Cellvibrionales</taxon>
        <taxon>Microbulbiferaceae</taxon>
        <taxon>Microbulbifer</taxon>
    </lineage>
</organism>
<dbReference type="PROSITE" id="PS51724">
    <property type="entry name" value="SPOR"/>
    <property type="match status" value="1"/>
</dbReference>
<keyword evidence="2" id="KW-0812">Transmembrane</keyword>
<dbReference type="Pfam" id="PF05036">
    <property type="entry name" value="SPOR"/>
    <property type="match status" value="1"/>
</dbReference>
<feature type="domain" description="SPOR" evidence="3">
    <location>
        <begin position="174"/>
        <end position="253"/>
    </location>
</feature>
<keyword evidence="2" id="KW-1133">Transmembrane helix</keyword>
<feature type="region of interest" description="Disordered" evidence="1">
    <location>
        <begin position="1"/>
        <end position="25"/>
    </location>
</feature>
<gene>
    <name evidence="4" type="ORF">ACFQ2X_05855</name>
</gene>
<dbReference type="Proteomes" id="UP001597264">
    <property type="component" value="Unassembled WGS sequence"/>
</dbReference>
<dbReference type="InterPro" id="IPR052521">
    <property type="entry name" value="Cell_div_SPOR-domain"/>
</dbReference>
<name>A0ABW3U6W7_9GAMM</name>